<proteinExistence type="predicted"/>
<feature type="region of interest" description="Disordered" evidence="1">
    <location>
        <begin position="117"/>
        <end position="144"/>
    </location>
</feature>
<dbReference type="EMBL" id="JAAMOX010000002">
    <property type="protein sequence ID" value="NIH54896.1"/>
    <property type="molecule type" value="Genomic_DNA"/>
</dbReference>
<dbReference type="Proteomes" id="UP000541033">
    <property type="component" value="Unassembled WGS sequence"/>
</dbReference>
<accession>A0A7X5R3I9</accession>
<evidence type="ECO:0000313" key="2">
    <source>
        <dbReference type="EMBL" id="NIH54896.1"/>
    </source>
</evidence>
<comment type="caution">
    <text evidence="2">The sequence shown here is derived from an EMBL/GenBank/DDBJ whole genome shotgun (WGS) entry which is preliminary data.</text>
</comment>
<keyword evidence="3" id="KW-1185">Reference proteome</keyword>
<evidence type="ECO:0000256" key="1">
    <source>
        <dbReference type="SAM" id="MobiDB-lite"/>
    </source>
</evidence>
<organism evidence="2 3">
    <name type="scientific">Lysinibacter cavernae</name>
    <dbReference type="NCBI Taxonomy" id="1640652"/>
    <lineage>
        <taxon>Bacteria</taxon>
        <taxon>Bacillati</taxon>
        <taxon>Actinomycetota</taxon>
        <taxon>Actinomycetes</taxon>
        <taxon>Micrococcales</taxon>
        <taxon>Microbacteriaceae</taxon>
        <taxon>Lysinibacter</taxon>
    </lineage>
</organism>
<name>A0A7X5R3I9_9MICO</name>
<evidence type="ECO:0000313" key="3">
    <source>
        <dbReference type="Proteomes" id="UP000541033"/>
    </source>
</evidence>
<reference evidence="2 3" key="1">
    <citation type="submission" date="2020-02" db="EMBL/GenBank/DDBJ databases">
        <title>Sequencing the genomes of 1000 actinobacteria strains.</title>
        <authorList>
            <person name="Klenk H.-P."/>
        </authorList>
    </citation>
    <scope>NUCLEOTIDE SEQUENCE [LARGE SCALE GENOMIC DNA]</scope>
    <source>
        <strain evidence="2 3">DSM 27960</strain>
    </source>
</reference>
<dbReference type="RefSeq" id="WP_167151518.1">
    <property type="nucleotide sequence ID" value="NZ_JAAMOX010000002.1"/>
</dbReference>
<dbReference type="AlphaFoldDB" id="A0A7X5R3I9"/>
<gene>
    <name evidence="2" type="ORF">FHX76_002792</name>
</gene>
<sequence>MAKLRVHSDRVEIELSTIEKALSFHRKDIVIRRSDITSAVITDEPWGWIRGVRSPGSLTPHTFAYGTWKFYGGKDFLLLRGRRRRAVVIDIDADADYSPAEAAAVVATDADDQAIDAGAGAQDRPEEASSFDPSTENSPDPDELDHFSRIIISTEHATKLVTALRINEPVDFSIALPGKA</sequence>
<protein>
    <submittedName>
        <fullName evidence="2">Uncharacterized protein</fullName>
    </submittedName>
</protein>